<accession>A0A936ZXG3</accession>
<sequence>MYTIRPAIQSDEPHILALYKKVAQQSGGIIRVTNEITLEYIRDFVSKSIQDGIILVTVNPDDNQIIAEIHAYRIGLSAFRHILTDLTIVVAPDFQGQKIGKTLFNQFLETIESEYPHILRVELFVRENNKNTIQFYSRLGFINEGRQHQKIKNLDHSLETPIHMAWFNSNYNTAL</sequence>
<dbReference type="Pfam" id="PF13508">
    <property type="entry name" value="Acetyltransf_7"/>
    <property type="match status" value="1"/>
</dbReference>
<comment type="caution">
    <text evidence="2">The sequence shown here is derived from an EMBL/GenBank/DDBJ whole genome shotgun (WGS) entry which is preliminary data.</text>
</comment>
<evidence type="ECO:0000313" key="2">
    <source>
        <dbReference type="EMBL" id="MBL0683738.1"/>
    </source>
</evidence>
<dbReference type="SUPFAM" id="SSF55729">
    <property type="entry name" value="Acyl-CoA N-acyltransferases (Nat)"/>
    <property type="match status" value="1"/>
</dbReference>
<dbReference type="CDD" id="cd04301">
    <property type="entry name" value="NAT_SF"/>
    <property type="match status" value="1"/>
</dbReference>
<gene>
    <name evidence="2" type="ORF">JJQ60_09440</name>
</gene>
<dbReference type="PROSITE" id="PS51186">
    <property type="entry name" value="GNAT"/>
    <property type="match status" value="1"/>
</dbReference>
<dbReference type="Gene3D" id="3.40.630.30">
    <property type="match status" value="1"/>
</dbReference>
<proteinExistence type="predicted"/>
<dbReference type="Proteomes" id="UP000651057">
    <property type="component" value="Unassembled WGS sequence"/>
</dbReference>
<organism evidence="2 3">
    <name type="scientific">Aquimarina mytili</name>
    <dbReference type="NCBI Taxonomy" id="874423"/>
    <lineage>
        <taxon>Bacteria</taxon>
        <taxon>Pseudomonadati</taxon>
        <taxon>Bacteroidota</taxon>
        <taxon>Flavobacteriia</taxon>
        <taxon>Flavobacteriales</taxon>
        <taxon>Flavobacteriaceae</taxon>
        <taxon>Aquimarina</taxon>
    </lineage>
</organism>
<evidence type="ECO:0000259" key="1">
    <source>
        <dbReference type="PROSITE" id="PS51186"/>
    </source>
</evidence>
<dbReference type="RefSeq" id="WP_201919017.1">
    <property type="nucleotide sequence ID" value="NZ_BAABAX010000005.1"/>
</dbReference>
<feature type="domain" description="N-acetyltransferase" evidence="1">
    <location>
        <begin position="2"/>
        <end position="169"/>
    </location>
</feature>
<dbReference type="EMBL" id="JAERQJ010000003">
    <property type="protein sequence ID" value="MBL0683738.1"/>
    <property type="molecule type" value="Genomic_DNA"/>
</dbReference>
<protein>
    <submittedName>
        <fullName evidence="2">GNAT family N-acetyltransferase</fullName>
    </submittedName>
</protein>
<dbReference type="GO" id="GO:0016747">
    <property type="term" value="F:acyltransferase activity, transferring groups other than amino-acyl groups"/>
    <property type="evidence" value="ECO:0007669"/>
    <property type="project" value="InterPro"/>
</dbReference>
<name>A0A936ZXG3_9FLAO</name>
<dbReference type="InterPro" id="IPR016181">
    <property type="entry name" value="Acyl_CoA_acyltransferase"/>
</dbReference>
<evidence type="ECO:0000313" key="3">
    <source>
        <dbReference type="Proteomes" id="UP000651057"/>
    </source>
</evidence>
<reference evidence="2" key="1">
    <citation type="submission" date="2021-01" db="EMBL/GenBank/DDBJ databases">
        <authorList>
            <person name="Zhong Y.L."/>
        </authorList>
    </citation>
    <scope>NUCLEOTIDE SEQUENCE</scope>
    <source>
        <strain evidence="2">KCTC 23302</strain>
    </source>
</reference>
<keyword evidence="3" id="KW-1185">Reference proteome</keyword>
<dbReference type="AlphaFoldDB" id="A0A936ZXG3"/>
<dbReference type="InterPro" id="IPR000182">
    <property type="entry name" value="GNAT_dom"/>
</dbReference>